<keyword evidence="3" id="KW-1185">Reference proteome</keyword>
<name>A0A0H2KR29_9MICO</name>
<accession>A0A0H2KR29</accession>
<dbReference type="Proteomes" id="UP000035265">
    <property type="component" value="Unassembled WGS sequence"/>
</dbReference>
<evidence type="ECO:0000313" key="2">
    <source>
        <dbReference type="EMBL" id="KLN35618.1"/>
    </source>
</evidence>
<dbReference type="PATRIC" id="fig|264251.5.peg.999"/>
<gene>
    <name evidence="2" type="ORF">FB00_04855</name>
</gene>
<reference evidence="2 3" key="1">
    <citation type="submission" date="2014-05" db="EMBL/GenBank/DDBJ databases">
        <title>Cellulosimicrobium funkei U11 genome.</title>
        <authorList>
            <person name="Hu C."/>
            <person name="Gong Y."/>
            <person name="Wan W."/>
            <person name="Jiang M."/>
        </authorList>
    </citation>
    <scope>NUCLEOTIDE SEQUENCE [LARGE SCALE GENOMIC DNA]</scope>
    <source>
        <strain evidence="2 3">U11</strain>
    </source>
</reference>
<dbReference type="STRING" id="264251.FB00_04855"/>
<proteinExistence type="predicted"/>
<sequence length="230" mass="24826">MTDTYDMLPMLGRGKHRNPKKGACFMELASYLAGERWSDHPRCTHPLLAMLARAVNDLTVDPERPKLAPLIPSVIGLTSDDPHWDVRIALRAAVAALPIAPADRQQTLAVAIIGAEKMLDVLDDRPAGTLSAESADALASCPRTARWAQRFCEGARLRPSRFVRDAAPSIISAAVQGIAEACVPDPDERLRALLAATIDDCRAWDDAEPAPALDPESWAPVVRPSAVGTR</sequence>
<dbReference type="EMBL" id="JNBQ01000003">
    <property type="protein sequence ID" value="KLN35618.1"/>
    <property type="molecule type" value="Genomic_DNA"/>
</dbReference>
<dbReference type="RefSeq" id="WP_231581721.1">
    <property type="nucleotide sequence ID" value="NZ_JNBQ01000003.1"/>
</dbReference>
<evidence type="ECO:0000256" key="1">
    <source>
        <dbReference type="SAM" id="MobiDB-lite"/>
    </source>
</evidence>
<evidence type="ECO:0000313" key="3">
    <source>
        <dbReference type="Proteomes" id="UP000035265"/>
    </source>
</evidence>
<organism evidence="2 3">
    <name type="scientific">Cellulosimicrobium funkei</name>
    <dbReference type="NCBI Taxonomy" id="264251"/>
    <lineage>
        <taxon>Bacteria</taxon>
        <taxon>Bacillati</taxon>
        <taxon>Actinomycetota</taxon>
        <taxon>Actinomycetes</taxon>
        <taxon>Micrococcales</taxon>
        <taxon>Promicromonosporaceae</taxon>
        <taxon>Cellulosimicrobium</taxon>
    </lineage>
</organism>
<dbReference type="AlphaFoldDB" id="A0A0H2KR29"/>
<comment type="caution">
    <text evidence="2">The sequence shown here is derived from an EMBL/GenBank/DDBJ whole genome shotgun (WGS) entry which is preliminary data.</text>
</comment>
<protein>
    <submittedName>
        <fullName evidence="2">Uncharacterized protein</fullName>
    </submittedName>
</protein>
<feature type="region of interest" description="Disordered" evidence="1">
    <location>
        <begin position="208"/>
        <end position="230"/>
    </location>
</feature>